<feature type="region of interest" description="Disordered" evidence="1">
    <location>
        <begin position="381"/>
        <end position="429"/>
    </location>
</feature>
<keyword evidence="2" id="KW-1133">Transmembrane helix</keyword>
<feature type="transmembrane region" description="Helical" evidence="2">
    <location>
        <begin position="461"/>
        <end position="483"/>
    </location>
</feature>
<sequence length="490" mass="55158">MSHLDHKLSDLLISKEHLGRNRKGYLENLKEVLDLYLFSVMEEENSLYNLLHERSEYVCSNYKNLKTLSPFCIQLRILMTLPFHHNQVKVEKSIPGHVKLKLPADAEAEITSSRVWRNACNRGIQKSLLRHIDSWRDNNSYLKSTAFLNWFGGVVDESLLLTGSIPYYHITRTGSQPGKVVLSVDDLQNGISLSVVLLPVLSFPLSQLPEDFTIVPQDQSCTEWMAECRSNVVCNEQSWGISLWQHEQMIFRENEKLKPALYALKSLRDGCGWYLNNYQLRTLVMQTFKQDPSAFALQQGELVLHLLLELRNRLVSREGLPFLWDAECNLLCGLTGQVKSGLARAVTKTRESLQNPDTDFENIFRPHIYKLSENDLNLLLEPTHESPSSPVSPSQSSSNGGAPSHPSTPPVHRSHEQVSPAPGPEQSQRNVHHNEVFGENAQSPPPSGVSNGMVMEDSTDWWTIGFAGAGALAVSVIAGFAMLRNRNHQS</sequence>
<proteinExistence type="predicted"/>
<keyword evidence="4" id="KW-1185">Reference proteome</keyword>
<dbReference type="Gene3D" id="1.10.1410.40">
    <property type="match status" value="1"/>
</dbReference>
<keyword evidence="2" id="KW-0812">Transmembrane</keyword>
<dbReference type="AlphaFoldDB" id="A0AAV7X6D5"/>
<dbReference type="Gene3D" id="3.30.460.90">
    <property type="match status" value="1"/>
</dbReference>
<name>A0AAV7X6D5_9NEOP</name>
<keyword evidence="2" id="KW-0472">Membrane</keyword>
<dbReference type="SMART" id="SM01265">
    <property type="entry name" value="Mab-21"/>
    <property type="match status" value="1"/>
</dbReference>
<organism evidence="3 4">
    <name type="scientific">Megalurothrips usitatus</name>
    <name type="common">bean blossom thrips</name>
    <dbReference type="NCBI Taxonomy" id="439358"/>
    <lineage>
        <taxon>Eukaryota</taxon>
        <taxon>Metazoa</taxon>
        <taxon>Ecdysozoa</taxon>
        <taxon>Arthropoda</taxon>
        <taxon>Hexapoda</taxon>
        <taxon>Insecta</taxon>
        <taxon>Pterygota</taxon>
        <taxon>Neoptera</taxon>
        <taxon>Paraneoptera</taxon>
        <taxon>Thysanoptera</taxon>
        <taxon>Terebrantia</taxon>
        <taxon>Thripoidea</taxon>
        <taxon>Thripidae</taxon>
        <taxon>Megalurothrips</taxon>
    </lineage>
</organism>
<evidence type="ECO:0000313" key="3">
    <source>
        <dbReference type="EMBL" id="KAJ1519997.1"/>
    </source>
</evidence>
<evidence type="ECO:0000256" key="1">
    <source>
        <dbReference type="SAM" id="MobiDB-lite"/>
    </source>
</evidence>
<comment type="caution">
    <text evidence="3">The sequence shown here is derived from an EMBL/GenBank/DDBJ whole genome shotgun (WGS) entry which is preliminary data.</text>
</comment>
<evidence type="ECO:0000313" key="4">
    <source>
        <dbReference type="Proteomes" id="UP001075354"/>
    </source>
</evidence>
<protein>
    <submittedName>
        <fullName evidence="3">Uncharacterized protein</fullName>
    </submittedName>
</protein>
<evidence type="ECO:0000256" key="2">
    <source>
        <dbReference type="SAM" id="Phobius"/>
    </source>
</evidence>
<feature type="compositionally biased region" description="Low complexity" evidence="1">
    <location>
        <begin position="386"/>
        <end position="398"/>
    </location>
</feature>
<dbReference type="Proteomes" id="UP001075354">
    <property type="component" value="Chromosome 15"/>
</dbReference>
<dbReference type="EMBL" id="JAPTSV010000015">
    <property type="protein sequence ID" value="KAJ1519997.1"/>
    <property type="molecule type" value="Genomic_DNA"/>
</dbReference>
<gene>
    <name evidence="3" type="ORF">ONE63_004228</name>
</gene>
<accession>A0AAV7X6D5</accession>
<reference evidence="3" key="1">
    <citation type="submission" date="2022-12" db="EMBL/GenBank/DDBJ databases">
        <title>Chromosome-level genome assembly of the bean flower thrips Megalurothrips usitatus.</title>
        <authorList>
            <person name="Ma L."/>
            <person name="Liu Q."/>
            <person name="Li H."/>
            <person name="Cai W."/>
        </authorList>
    </citation>
    <scope>NUCLEOTIDE SEQUENCE</scope>
    <source>
        <strain evidence="3">Cailab_2022a</strain>
    </source>
</reference>
<dbReference type="InterPro" id="IPR024810">
    <property type="entry name" value="MAB21L/cGLR"/>
</dbReference>